<reference evidence="2 3" key="1">
    <citation type="submission" date="2015-01" db="EMBL/GenBank/DDBJ databases">
        <title>Genome Sequencing of Rickettsiales /home/snadendla/prok_pipe/test/illegal_ec_num.txt.</title>
        <authorList>
            <person name="Daugherty S.C."/>
            <person name="Su Q."/>
            <person name="Abolude K."/>
            <person name="Beier-Sexton M."/>
            <person name="Carlyon J.A."/>
            <person name="Carter R."/>
            <person name="Day N.P."/>
            <person name="Dumler S.J."/>
            <person name="Dyachenko V."/>
            <person name="Godinez A."/>
            <person name="Kurtti T.J."/>
            <person name="Lichay M."/>
            <person name="Mullins K.E."/>
            <person name="Ott S."/>
            <person name="Pappas-Brown V."/>
            <person name="Paris D.H."/>
            <person name="Patel P."/>
            <person name="Richards A.L."/>
            <person name="Sadzewicz L."/>
            <person name="Sears K."/>
            <person name="Seidman D."/>
            <person name="Sengamalay N."/>
            <person name="Stenos J."/>
            <person name="Tallon L.J."/>
            <person name="Vincent G."/>
            <person name="Fraser C.M."/>
            <person name="Munderloh U."/>
            <person name="Dunning-Hotopp J.C."/>
        </authorList>
    </citation>
    <scope>NUCLEOTIDE SEQUENCE [LARGE SCALE GENOMIC DNA]</scope>
    <source>
        <strain evidence="2 3">T170-B</strain>
    </source>
</reference>
<dbReference type="SUPFAM" id="SSF53822">
    <property type="entry name" value="Periplasmic binding protein-like I"/>
    <property type="match status" value="1"/>
</dbReference>
<name>A0A0F3RF09_9RICK</name>
<evidence type="ECO:0000313" key="3">
    <source>
        <dbReference type="Proteomes" id="UP000033736"/>
    </source>
</evidence>
<proteinExistence type="predicted"/>
<comment type="caution">
    <text evidence="2">The sequence shown here is derived from an EMBL/GenBank/DDBJ whole genome shotgun (WGS) entry which is preliminary data.</text>
</comment>
<feature type="signal peptide" evidence="1">
    <location>
        <begin position="1"/>
        <end position="27"/>
    </location>
</feature>
<keyword evidence="1" id="KW-0732">Signal</keyword>
<accession>A0A0F3RF09</accession>
<dbReference type="AlphaFoldDB" id="A0A0F3RF09"/>
<keyword evidence="3" id="KW-1185">Reference proteome</keyword>
<feature type="chain" id="PRO_5002465966" evidence="1">
    <location>
        <begin position="28"/>
        <end position="372"/>
    </location>
</feature>
<dbReference type="Gene3D" id="3.40.50.2300">
    <property type="match status" value="1"/>
</dbReference>
<dbReference type="CDD" id="cd06339">
    <property type="entry name" value="PBP1_YraM_LppC_lipoprotein-like"/>
    <property type="match status" value="1"/>
</dbReference>
<evidence type="ECO:0000256" key="1">
    <source>
        <dbReference type="SAM" id="SignalP"/>
    </source>
</evidence>
<dbReference type="RefSeq" id="WP_045805543.1">
    <property type="nucleotide sequence ID" value="NZ_LAOQ01000002.1"/>
</dbReference>
<evidence type="ECO:0000313" key="2">
    <source>
        <dbReference type="EMBL" id="KJW04848.1"/>
    </source>
</evidence>
<gene>
    <name evidence="2" type="ORF">RAT170B_0542</name>
</gene>
<organism evidence="2 3">
    <name type="scientific">Rickettsia argasii T170-B</name>
    <dbReference type="NCBI Taxonomy" id="1268837"/>
    <lineage>
        <taxon>Bacteria</taxon>
        <taxon>Pseudomonadati</taxon>
        <taxon>Pseudomonadota</taxon>
        <taxon>Alphaproteobacteria</taxon>
        <taxon>Rickettsiales</taxon>
        <taxon>Rickettsiaceae</taxon>
        <taxon>Rickettsieae</taxon>
        <taxon>Rickettsia</taxon>
        <taxon>spotted fever group</taxon>
    </lineage>
</organism>
<sequence length="372" mass="42010">MASIKHKLRIVLLFFCFIYLTSCQTPKAEPISLPKKEQTEIEIAILMPNQGPDSIVGKQYKDLIKMGLNDGTKSYIHVTSYDGSDEKNVLAAMDKIVARKTKIILGPLYSNFTSLITEKAKANDIIIITMSNNPALAEDKLFVFGHAPLKQLIRIINYYASNNHKDFMALLPKGKHSQTISQVMQNILIQNNASLSRTEFYEDNPESIAKAARNISDNTDIINERSDTTKPVIYLSDDPKNLNLLADSIRKYNLDKKAILIGDNRIDIDYPENIDISFTGSLNLLNSNVPDRAKDLDINHIGFMHLLSYDLGRMTANYIGNEFASERFLKRMNSRQPYIGLSGNIYFIDGVAQRRYDIIRKENGIYSTVSGN</sequence>
<dbReference type="PATRIC" id="fig|1268837.3.peg.657"/>
<protein>
    <submittedName>
        <fullName evidence="2">Periplasmic binding family protein</fullName>
    </submittedName>
</protein>
<dbReference type="Proteomes" id="UP000033736">
    <property type="component" value="Unassembled WGS sequence"/>
</dbReference>
<dbReference type="InterPro" id="IPR028082">
    <property type="entry name" value="Peripla_BP_I"/>
</dbReference>
<dbReference type="EMBL" id="LAOQ01000002">
    <property type="protein sequence ID" value="KJW04848.1"/>
    <property type="molecule type" value="Genomic_DNA"/>
</dbReference>